<evidence type="ECO:0000313" key="1">
    <source>
        <dbReference type="EMBL" id="VTJ88103.1"/>
    </source>
</evidence>
<organism evidence="1 2">
    <name type="scientific">Marmota monax</name>
    <name type="common">Woodchuck</name>
    <dbReference type="NCBI Taxonomy" id="9995"/>
    <lineage>
        <taxon>Eukaryota</taxon>
        <taxon>Metazoa</taxon>
        <taxon>Chordata</taxon>
        <taxon>Craniata</taxon>
        <taxon>Vertebrata</taxon>
        <taxon>Euteleostomi</taxon>
        <taxon>Mammalia</taxon>
        <taxon>Eutheria</taxon>
        <taxon>Euarchontoglires</taxon>
        <taxon>Glires</taxon>
        <taxon>Rodentia</taxon>
        <taxon>Sciuromorpha</taxon>
        <taxon>Sciuridae</taxon>
        <taxon>Xerinae</taxon>
        <taxon>Marmotini</taxon>
        <taxon>Marmota</taxon>
    </lineage>
</organism>
<dbReference type="InterPro" id="IPR027417">
    <property type="entry name" value="P-loop_NTPase"/>
</dbReference>
<dbReference type="Proteomes" id="UP000335636">
    <property type="component" value="Unassembled WGS sequence"/>
</dbReference>
<keyword evidence="2" id="KW-1185">Reference proteome</keyword>
<gene>
    <name evidence="1" type="ORF">MONAX_5E043015</name>
</gene>
<evidence type="ECO:0000313" key="2">
    <source>
        <dbReference type="Proteomes" id="UP000335636"/>
    </source>
</evidence>
<dbReference type="EMBL" id="CABDUW010002815">
    <property type="protein sequence ID" value="VTJ88103.1"/>
    <property type="molecule type" value="Genomic_DNA"/>
</dbReference>
<comment type="caution">
    <text evidence="1">The sequence shown here is derived from an EMBL/GenBank/DDBJ whole genome shotgun (WGS) entry which is preliminary data.</text>
</comment>
<name>A0A5E4D1U9_MARMO</name>
<protein>
    <submittedName>
        <fullName evidence="1">Uncharacterized protein</fullName>
    </submittedName>
</protein>
<dbReference type="Gene3D" id="3.40.50.300">
    <property type="entry name" value="P-loop containing nucleotide triphosphate hydrolases"/>
    <property type="match status" value="1"/>
</dbReference>
<dbReference type="AlphaFoldDB" id="A0A5E4D1U9"/>
<feature type="non-terminal residue" evidence="1">
    <location>
        <position position="61"/>
    </location>
</feature>
<sequence>THWVAEVIENIPNAKITITSPIELGDISKFDELKTYSKRRVIPTHLSYDMLPVDIKQKQCK</sequence>
<proteinExistence type="predicted"/>
<accession>A0A5E4D1U9</accession>
<reference evidence="1" key="1">
    <citation type="submission" date="2019-04" db="EMBL/GenBank/DDBJ databases">
        <authorList>
            <person name="Alioto T."/>
            <person name="Alioto T."/>
        </authorList>
    </citation>
    <scope>NUCLEOTIDE SEQUENCE [LARGE SCALE GENOMIC DNA]</scope>
</reference>
<feature type="non-terminal residue" evidence="1">
    <location>
        <position position="1"/>
    </location>
</feature>